<dbReference type="AlphaFoldDB" id="A0A6P6B7Y7"/>
<feature type="region of interest" description="Disordered" evidence="1">
    <location>
        <begin position="153"/>
        <end position="176"/>
    </location>
</feature>
<dbReference type="GeneID" id="111315661"/>
<dbReference type="Gene3D" id="1.10.287.110">
    <property type="entry name" value="DnaJ domain"/>
    <property type="match status" value="1"/>
</dbReference>
<dbReference type="PANTHER" id="PTHR23172:SF68">
    <property type="entry name" value="DNAJ DOMAIN PROTEIN"/>
    <property type="match status" value="1"/>
</dbReference>
<organism evidence="2 3">
    <name type="scientific">Durio zibethinus</name>
    <name type="common">Durian</name>
    <dbReference type="NCBI Taxonomy" id="66656"/>
    <lineage>
        <taxon>Eukaryota</taxon>
        <taxon>Viridiplantae</taxon>
        <taxon>Streptophyta</taxon>
        <taxon>Embryophyta</taxon>
        <taxon>Tracheophyta</taxon>
        <taxon>Spermatophyta</taxon>
        <taxon>Magnoliopsida</taxon>
        <taxon>eudicotyledons</taxon>
        <taxon>Gunneridae</taxon>
        <taxon>Pentapetalae</taxon>
        <taxon>rosids</taxon>
        <taxon>malvids</taxon>
        <taxon>Malvales</taxon>
        <taxon>Malvaceae</taxon>
        <taxon>Helicteroideae</taxon>
        <taxon>Durio</taxon>
    </lineage>
</organism>
<dbReference type="SUPFAM" id="SSF46565">
    <property type="entry name" value="Chaperone J-domain"/>
    <property type="match status" value="1"/>
</dbReference>
<feature type="region of interest" description="Disordered" evidence="1">
    <location>
        <begin position="1"/>
        <end position="101"/>
    </location>
</feature>
<evidence type="ECO:0000256" key="1">
    <source>
        <dbReference type="SAM" id="MobiDB-lite"/>
    </source>
</evidence>
<gene>
    <name evidence="3" type="primary">LOC111315661</name>
</gene>
<dbReference type="Proteomes" id="UP000515121">
    <property type="component" value="Unplaced"/>
</dbReference>
<dbReference type="GO" id="GO:0031982">
    <property type="term" value="C:vesicle"/>
    <property type="evidence" value="ECO:0007669"/>
    <property type="project" value="TreeGrafter"/>
</dbReference>
<name>A0A6P6B7Y7_DURZI</name>
<reference evidence="3" key="1">
    <citation type="submission" date="2025-08" db="UniProtKB">
        <authorList>
            <consortium name="RefSeq"/>
        </authorList>
    </citation>
    <scope>IDENTIFICATION</scope>
    <source>
        <tissue evidence="3">Fruit stalk</tissue>
    </source>
</reference>
<dbReference type="RefSeq" id="XP_022773292.1">
    <property type="nucleotide sequence ID" value="XM_022917557.1"/>
</dbReference>
<evidence type="ECO:0000313" key="2">
    <source>
        <dbReference type="Proteomes" id="UP000515121"/>
    </source>
</evidence>
<feature type="compositionally biased region" description="Basic and acidic residues" evidence="1">
    <location>
        <begin position="60"/>
        <end position="69"/>
    </location>
</feature>
<dbReference type="GO" id="GO:0072318">
    <property type="term" value="P:clathrin coat disassembly"/>
    <property type="evidence" value="ECO:0007669"/>
    <property type="project" value="TreeGrafter"/>
</dbReference>
<accession>A0A6P6B7Y7</accession>
<proteinExistence type="predicted"/>
<evidence type="ECO:0000313" key="3">
    <source>
        <dbReference type="RefSeq" id="XP_022773292.1"/>
    </source>
</evidence>
<dbReference type="PANTHER" id="PTHR23172">
    <property type="entry name" value="AUXILIN/CYCLIN G-ASSOCIATED KINASE-RELATED"/>
    <property type="match status" value="1"/>
</dbReference>
<feature type="compositionally biased region" description="Polar residues" evidence="1">
    <location>
        <begin position="1"/>
        <end position="20"/>
    </location>
</feature>
<sequence length="269" mass="30008">MFNQSEGTKPRGSTNGSSSLRRPPNPAQVFKADKVKSSGASPIDKLEDFAMGRVHNKSSRSKEAEDAAKKTQQNKGDDLESFFGVSSRSNSAPKAKATTLDPMFDANIHNRQLKTSAGASSTAKKASSATMTKGIDDFSFIFEAAPMFGEFEEVSGESEQRRRARLGRHQRTQDRVARAVADMNQRDRQTQNEQEERHVLWSECGWEPVSLTDLITSGSVKKVYRKATLCVHPDKVQQKGATLEQKYIAEKVFDILKEAWNKFNEEELS</sequence>
<dbReference type="GO" id="GO:0072583">
    <property type="term" value="P:clathrin-dependent endocytosis"/>
    <property type="evidence" value="ECO:0007669"/>
    <property type="project" value="TreeGrafter"/>
</dbReference>
<dbReference type="InterPro" id="IPR036869">
    <property type="entry name" value="J_dom_sf"/>
</dbReference>
<keyword evidence="2" id="KW-1185">Reference proteome</keyword>
<dbReference type="GO" id="GO:0030276">
    <property type="term" value="F:clathrin binding"/>
    <property type="evidence" value="ECO:0007669"/>
    <property type="project" value="TreeGrafter"/>
</dbReference>
<dbReference type="GO" id="GO:0005737">
    <property type="term" value="C:cytoplasm"/>
    <property type="evidence" value="ECO:0007669"/>
    <property type="project" value="TreeGrafter"/>
</dbReference>
<protein>
    <submittedName>
        <fullName evidence="3">Auxilin-related protein 1-like isoform X2</fullName>
    </submittedName>
</protein>